<evidence type="ECO:0000313" key="2">
    <source>
        <dbReference type="EMBL" id="OAF05384.1"/>
    </source>
</evidence>
<keyword evidence="3" id="KW-1185">Reference proteome</keyword>
<dbReference type="EMBL" id="LUUB01000079">
    <property type="protein sequence ID" value="OAF05384.1"/>
    <property type="molecule type" value="Genomic_DNA"/>
</dbReference>
<comment type="caution">
    <text evidence="2">The sequence shown here is derived from an EMBL/GenBank/DDBJ whole genome shotgun (WGS) entry which is preliminary data.</text>
</comment>
<organism evidence="2 3">
    <name type="scientific">Bradyrhizobium centrolobii</name>
    <dbReference type="NCBI Taxonomy" id="1505087"/>
    <lineage>
        <taxon>Bacteria</taxon>
        <taxon>Pseudomonadati</taxon>
        <taxon>Pseudomonadota</taxon>
        <taxon>Alphaproteobacteria</taxon>
        <taxon>Hyphomicrobiales</taxon>
        <taxon>Nitrobacteraceae</taxon>
        <taxon>Bradyrhizobium</taxon>
    </lineage>
</organism>
<feature type="chain" id="PRO_5008054667" description="Cytochrome C" evidence="1">
    <location>
        <begin position="21"/>
        <end position="156"/>
    </location>
</feature>
<dbReference type="AlphaFoldDB" id="A0A176YFH5"/>
<evidence type="ECO:0000256" key="1">
    <source>
        <dbReference type="SAM" id="SignalP"/>
    </source>
</evidence>
<evidence type="ECO:0000313" key="3">
    <source>
        <dbReference type="Proteomes" id="UP000076959"/>
    </source>
</evidence>
<evidence type="ECO:0008006" key="4">
    <source>
        <dbReference type="Google" id="ProtNLM"/>
    </source>
</evidence>
<dbReference type="OrthoDB" id="6402114at2"/>
<sequence>MKLRGWMLALAGLGAASATAAAQDVKSPSVDQYVPRLGDIMSAAQRRHHKLWLAGKAQNWDLAAYELGQLKASLVEAALLYSGIPVSNVTTLEAPLQSASAAIAAKDGRKLANALGELTEGCNACHRSMNRSFVVMKVPTDQGLFGNQEFAPKPRP</sequence>
<dbReference type="RefSeq" id="WP_063703418.1">
    <property type="nucleotide sequence ID" value="NZ_LUUB01000079.1"/>
</dbReference>
<dbReference type="Proteomes" id="UP000076959">
    <property type="component" value="Unassembled WGS sequence"/>
</dbReference>
<reference evidence="2 3" key="1">
    <citation type="submission" date="2016-03" db="EMBL/GenBank/DDBJ databases">
        <title>Draft Genome Sequence of the Strain BR 10245 (Bradyrhizobium sp.) isolated from nodules of Centrolobium paraense.</title>
        <authorList>
            <person name="Simoes-Araujo J.L.Sr."/>
            <person name="Barauna A.C."/>
            <person name="Silva K."/>
            <person name="Zilli J.E."/>
        </authorList>
    </citation>
    <scope>NUCLEOTIDE SEQUENCE [LARGE SCALE GENOMIC DNA]</scope>
    <source>
        <strain evidence="2 3">BR 10245</strain>
    </source>
</reference>
<gene>
    <name evidence="2" type="ORF">AYJ54_00285</name>
</gene>
<protein>
    <recommendedName>
        <fullName evidence="4">Cytochrome C</fullName>
    </recommendedName>
</protein>
<name>A0A176YFH5_9BRAD</name>
<keyword evidence="1" id="KW-0732">Signal</keyword>
<accession>A0A176YFH5</accession>
<dbReference type="STRING" id="1505087.AYJ54_00285"/>
<feature type="signal peptide" evidence="1">
    <location>
        <begin position="1"/>
        <end position="20"/>
    </location>
</feature>
<proteinExistence type="predicted"/>